<proteinExistence type="predicted"/>
<feature type="domain" description="Antitoxin Xre/MbcA/ParS-like toxin-binding" evidence="1">
    <location>
        <begin position="28"/>
        <end position="77"/>
    </location>
</feature>
<evidence type="ECO:0000313" key="2">
    <source>
        <dbReference type="EMBL" id="MFH0269911.1"/>
    </source>
</evidence>
<dbReference type="EMBL" id="JBIHSE010000001">
    <property type="protein sequence ID" value="MFH0269911.1"/>
    <property type="molecule type" value="Genomic_DNA"/>
</dbReference>
<name>A0ABW7J0V0_9VIBR</name>
<organism evidence="2 3">
    <name type="scientific">Vibrio jasicida</name>
    <dbReference type="NCBI Taxonomy" id="766224"/>
    <lineage>
        <taxon>Bacteria</taxon>
        <taxon>Pseudomonadati</taxon>
        <taxon>Pseudomonadota</taxon>
        <taxon>Gammaproteobacteria</taxon>
        <taxon>Vibrionales</taxon>
        <taxon>Vibrionaceae</taxon>
        <taxon>Vibrio</taxon>
    </lineage>
</organism>
<evidence type="ECO:0000313" key="3">
    <source>
        <dbReference type="Proteomes" id="UP001607221"/>
    </source>
</evidence>
<gene>
    <name evidence="2" type="ORF">ACGRHZ_00805</name>
</gene>
<accession>A0ABW7J0V0</accession>
<dbReference type="InterPro" id="IPR024467">
    <property type="entry name" value="Xre/MbcA/ParS-like_toxin-bd"/>
</dbReference>
<reference evidence="2 3" key="1">
    <citation type="submission" date="2024-10" db="EMBL/GenBank/DDBJ databases">
        <authorList>
            <person name="Yibar A."/>
            <person name="Saticioglu I.B."/>
            <person name="Duman M."/>
            <person name="Ajmi N."/>
            <person name="Gurler F."/>
            <person name="Ay H."/>
            <person name="Onuk E."/>
            <person name="Guler S."/>
            <person name="Romalde J.L."/>
        </authorList>
    </citation>
    <scope>NUCLEOTIDE SEQUENCE [LARGE SCALE GENOMIC DNA]</scope>
    <source>
        <strain evidence="2 3">1-TCBS-A</strain>
    </source>
</reference>
<sequence length="80" mass="8999">MDIETLLSITSDTPDELRAALLEMLSEADSYFGHRDSTIAWLTKPNVAFKFRTPASVCDDTEGVELVMEQINRLKFGYLA</sequence>
<dbReference type="Pfam" id="PF09722">
    <property type="entry name" value="Xre_MbcA_ParS_C"/>
    <property type="match status" value="1"/>
</dbReference>
<dbReference type="RefSeq" id="WP_394631530.1">
    <property type="nucleotide sequence ID" value="NZ_JBIHSE010000001.1"/>
</dbReference>
<evidence type="ECO:0000259" key="1">
    <source>
        <dbReference type="Pfam" id="PF09722"/>
    </source>
</evidence>
<keyword evidence="3" id="KW-1185">Reference proteome</keyword>
<protein>
    <submittedName>
        <fullName evidence="2">Antitoxin Xre/MbcA/ParS toxin-binding domain-containing protein</fullName>
    </submittedName>
</protein>
<comment type="caution">
    <text evidence="2">The sequence shown here is derived from an EMBL/GenBank/DDBJ whole genome shotgun (WGS) entry which is preliminary data.</text>
</comment>
<dbReference type="Proteomes" id="UP001607221">
    <property type="component" value="Unassembled WGS sequence"/>
</dbReference>